<proteinExistence type="predicted"/>
<protein>
    <submittedName>
        <fullName evidence="1">Histidine phosphatase family protein</fullName>
    </submittedName>
</protein>
<dbReference type="InterPro" id="IPR013078">
    <property type="entry name" value="His_Pase_superF_clade-1"/>
</dbReference>
<dbReference type="Proteomes" id="UP001266357">
    <property type="component" value="Unassembled WGS sequence"/>
</dbReference>
<sequence>MANIYLLRHGKVSGAAALYGKTDVAVLPEINEQIAEEFIAQHLNIDAVITSPLVRCSSLAMLIGEKLQRSVSIEAQLKEMDFGLYDGIAFDQLHLDKDIWHQLERFWQNPVQHPLPNAELLTGFSYRVKNAWQAIIDDINKLPVVGEKSAKNILLVCHGGIIRMILAHLLNIDFRNPLWYTNLSIANASLTSIEINQQPRVKQIAKPLLPEENDLKSCDKHAVSSRKFPSNLLAKSQSEYLRELN</sequence>
<dbReference type="RefSeq" id="WP_311578462.1">
    <property type="nucleotide sequence ID" value="NZ_JAVRIF010000002.1"/>
</dbReference>
<keyword evidence="2" id="KW-1185">Reference proteome</keyword>
<dbReference type="Gene3D" id="3.40.50.1240">
    <property type="entry name" value="Phosphoglycerate mutase-like"/>
    <property type="match status" value="1"/>
</dbReference>
<evidence type="ECO:0000313" key="2">
    <source>
        <dbReference type="Proteomes" id="UP001266357"/>
    </source>
</evidence>
<dbReference type="EMBL" id="JAVRIF010000002">
    <property type="protein sequence ID" value="MDT0603055.1"/>
    <property type="molecule type" value="Genomic_DNA"/>
</dbReference>
<dbReference type="InterPro" id="IPR050275">
    <property type="entry name" value="PGM_Phosphatase"/>
</dbReference>
<accession>A0ABU2ZYR1</accession>
<name>A0ABU2ZYR1_9GAMM</name>
<gene>
    <name evidence="1" type="ORF">RM573_05565</name>
</gene>
<dbReference type="PANTHER" id="PTHR48100:SF1">
    <property type="entry name" value="HISTIDINE PHOSPHATASE FAMILY PROTEIN-RELATED"/>
    <property type="match status" value="1"/>
</dbReference>
<dbReference type="InterPro" id="IPR029033">
    <property type="entry name" value="His_PPase_superfam"/>
</dbReference>
<reference evidence="1 2" key="1">
    <citation type="submission" date="2023-09" db="EMBL/GenBank/DDBJ databases">
        <authorList>
            <person name="Rey-Velasco X."/>
        </authorList>
    </citation>
    <scope>NUCLEOTIDE SEQUENCE [LARGE SCALE GENOMIC DNA]</scope>
    <source>
        <strain evidence="1 2">W431</strain>
    </source>
</reference>
<dbReference type="PANTHER" id="PTHR48100">
    <property type="entry name" value="BROAD-SPECIFICITY PHOSPHATASE YOR283W-RELATED"/>
    <property type="match status" value="1"/>
</dbReference>
<evidence type="ECO:0000313" key="1">
    <source>
        <dbReference type="EMBL" id="MDT0603055.1"/>
    </source>
</evidence>
<dbReference type="Pfam" id="PF00300">
    <property type="entry name" value="His_Phos_1"/>
    <property type="match status" value="1"/>
</dbReference>
<dbReference type="CDD" id="cd07067">
    <property type="entry name" value="HP_PGM_like"/>
    <property type="match status" value="1"/>
</dbReference>
<dbReference type="SMART" id="SM00855">
    <property type="entry name" value="PGAM"/>
    <property type="match status" value="1"/>
</dbReference>
<organism evidence="1 2">
    <name type="scientific">Thalassotalea castellviae</name>
    <dbReference type="NCBI Taxonomy" id="3075612"/>
    <lineage>
        <taxon>Bacteria</taxon>
        <taxon>Pseudomonadati</taxon>
        <taxon>Pseudomonadota</taxon>
        <taxon>Gammaproteobacteria</taxon>
        <taxon>Alteromonadales</taxon>
        <taxon>Colwelliaceae</taxon>
        <taxon>Thalassotalea</taxon>
    </lineage>
</organism>
<dbReference type="SUPFAM" id="SSF53254">
    <property type="entry name" value="Phosphoglycerate mutase-like"/>
    <property type="match status" value="1"/>
</dbReference>
<comment type="caution">
    <text evidence="1">The sequence shown here is derived from an EMBL/GenBank/DDBJ whole genome shotgun (WGS) entry which is preliminary data.</text>
</comment>